<reference evidence="2 3" key="1">
    <citation type="submission" date="2020-06" db="EMBL/GenBank/DDBJ databases">
        <authorList>
            <person name="Li R."/>
            <person name="Bekaert M."/>
        </authorList>
    </citation>
    <scope>NUCLEOTIDE SEQUENCE [LARGE SCALE GENOMIC DNA]</scope>
    <source>
        <strain evidence="3">wild</strain>
    </source>
</reference>
<dbReference type="AlphaFoldDB" id="A0A6J8EQ97"/>
<gene>
    <name evidence="2" type="ORF">MCOR_54802</name>
</gene>
<feature type="compositionally biased region" description="Basic and acidic residues" evidence="1">
    <location>
        <begin position="8"/>
        <end position="18"/>
    </location>
</feature>
<feature type="compositionally biased region" description="Low complexity" evidence="1">
    <location>
        <begin position="19"/>
        <end position="30"/>
    </location>
</feature>
<feature type="region of interest" description="Disordered" evidence="1">
    <location>
        <begin position="1"/>
        <end position="40"/>
    </location>
</feature>
<dbReference type="OrthoDB" id="6076051at2759"/>
<dbReference type="Proteomes" id="UP000507470">
    <property type="component" value="Unassembled WGS sequence"/>
</dbReference>
<dbReference type="EMBL" id="CACVKT020009700">
    <property type="protein sequence ID" value="CAC5422774.1"/>
    <property type="molecule type" value="Genomic_DNA"/>
</dbReference>
<protein>
    <submittedName>
        <fullName evidence="2">Uncharacterized protein</fullName>
    </submittedName>
</protein>
<proteinExistence type="predicted"/>
<accession>A0A6J8EQ97</accession>
<organism evidence="2 3">
    <name type="scientific">Mytilus coruscus</name>
    <name type="common">Sea mussel</name>
    <dbReference type="NCBI Taxonomy" id="42192"/>
    <lineage>
        <taxon>Eukaryota</taxon>
        <taxon>Metazoa</taxon>
        <taxon>Spiralia</taxon>
        <taxon>Lophotrochozoa</taxon>
        <taxon>Mollusca</taxon>
        <taxon>Bivalvia</taxon>
        <taxon>Autobranchia</taxon>
        <taxon>Pteriomorphia</taxon>
        <taxon>Mytilida</taxon>
        <taxon>Mytiloidea</taxon>
        <taxon>Mytilidae</taxon>
        <taxon>Mytilinae</taxon>
        <taxon>Mytilus</taxon>
    </lineage>
</organism>
<evidence type="ECO:0000256" key="1">
    <source>
        <dbReference type="SAM" id="MobiDB-lite"/>
    </source>
</evidence>
<keyword evidence="3" id="KW-1185">Reference proteome</keyword>
<sequence length="333" mass="37879">MTMTTKGKNRELRVETRSSSRQSNHSGNSSPKLLSPKDRKFKANFHLSPAMGTELERLKQTYTPVEKVAKPQPEERPLIRSFSTVSHRLPGAASVNTKFRSLGGKVTNLLRVRKAFATSKKDEDDIITSNKHLPKEPRFSSSLSPAAQFAMMKGYEDAVYENLCKHYPASKLFLKRSKTPPRGYIDIGNVSKLLQTTIPEDGQNDISSENTVKKPDITMESRWERKERLTRMKSETHSNTSKDLLNRRANFQRTKSMPLVVIPSVPREKRLILSHRLQSAMDILDTVRGNVGQNSISPRIHSYPRQIQPVSDFNQWSSIWSNEFKISRTAGKT</sequence>
<name>A0A6J8EQ97_MYTCO</name>
<evidence type="ECO:0000313" key="3">
    <source>
        <dbReference type="Proteomes" id="UP000507470"/>
    </source>
</evidence>
<evidence type="ECO:0000313" key="2">
    <source>
        <dbReference type="EMBL" id="CAC5422774.1"/>
    </source>
</evidence>